<organism evidence="4">
    <name type="scientific">Tanacetum cinerariifolium</name>
    <name type="common">Dalmatian daisy</name>
    <name type="synonym">Chrysanthemum cinerariifolium</name>
    <dbReference type="NCBI Taxonomy" id="118510"/>
    <lineage>
        <taxon>Eukaryota</taxon>
        <taxon>Viridiplantae</taxon>
        <taxon>Streptophyta</taxon>
        <taxon>Embryophyta</taxon>
        <taxon>Tracheophyta</taxon>
        <taxon>Spermatophyta</taxon>
        <taxon>Magnoliopsida</taxon>
        <taxon>eudicotyledons</taxon>
        <taxon>Gunneridae</taxon>
        <taxon>Pentapetalae</taxon>
        <taxon>asterids</taxon>
        <taxon>campanulids</taxon>
        <taxon>Asterales</taxon>
        <taxon>Asteraceae</taxon>
        <taxon>Asteroideae</taxon>
        <taxon>Anthemideae</taxon>
        <taxon>Anthemidinae</taxon>
        <taxon>Tanacetum</taxon>
    </lineage>
</organism>
<dbReference type="Gene3D" id="3.30.420.10">
    <property type="entry name" value="Ribonuclease H-like superfamily/Ribonuclease H"/>
    <property type="match status" value="1"/>
</dbReference>
<feature type="domain" description="RNase H type-1" evidence="2">
    <location>
        <begin position="230"/>
        <end position="284"/>
    </location>
</feature>
<dbReference type="EMBL" id="BKCJ010406801">
    <property type="protein sequence ID" value="GFA33736.1"/>
    <property type="molecule type" value="Genomic_DNA"/>
</dbReference>
<comment type="caution">
    <text evidence="4">The sequence shown here is derived from an EMBL/GenBank/DDBJ whole genome shotgun (WGS) entry which is preliminary data.</text>
</comment>
<keyword evidence="4" id="KW-0548">Nucleotidyltransferase</keyword>
<dbReference type="GO" id="GO:0003676">
    <property type="term" value="F:nucleic acid binding"/>
    <property type="evidence" value="ECO:0007669"/>
    <property type="project" value="InterPro"/>
</dbReference>
<feature type="compositionally biased region" description="Acidic residues" evidence="1">
    <location>
        <begin position="91"/>
        <end position="113"/>
    </location>
</feature>
<dbReference type="PANTHER" id="PTHR48475:SF2">
    <property type="entry name" value="RIBONUCLEASE H"/>
    <property type="match status" value="1"/>
</dbReference>
<dbReference type="Pfam" id="PF13456">
    <property type="entry name" value="RVT_3"/>
    <property type="match status" value="1"/>
</dbReference>
<feature type="non-terminal residue" evidence="4">
    <location>
        <position position="1"/>
    </location>
</feature>
<keyword evidence="4" id="KW-0808">Transferase</keyword>
<name>A0A699JH10_TANCI</name>
<dbReference type="GO" id="GO:0003964">
    <property type="term" value="F:RNA-directed DNA polymerase activity"/>
    <property type="evidence" value="ECO:0007669"/>
    <property type="project" value="UniProtKB-KW"/>
</dbReference>
<reference evidence="4" key="1">
    <citation type="journal article" date="2019" name="Sci. Rep.">
        <title>Draft genome of Tanacetum cinerariifolium, the natural source of mosquito coil.</title>
        <authorList>
            <person name="Yamashiro T."/>
            <person name="Shiraishi A."/>
            <person name="Satake H."/>
            <person name="Nakayama K."/>
        </authorList>
    </citation>
    <scope>NUCLEOTIDE SEQUENCE</scope>
</reference>
<feature type="region of interest" description="Disordered" evidence="1">
    <location>
        <begin position="1"/>
        <end position="57"/>
    </location>
</feature>
<sequence length="407" mass="46091">DFQADRAQSPRVPVPFPEDPYEAIRQASSPTSLPDNTPPTRHAEELEDSDMSGPHVMAVRVPPVMSPCLSANIAKVAAMYDLTFRKSKGLEEDDEEEDEEDEDEKVEESSDSDSESKDAKDEGPTAEDEGPTAGDKGLAAGDEGPGIRVESLGLGGDEAVPEGQHRVASVMETAVGKPLGLGYGALRRREIASREGQIPYVFEVVKVLDLYQSLRDQRECKGLMLIDPEDSQLLVNQIKGIYAAKQPTIREYLQRTKEILRRFKSYTIEHVRRNQNKKANALRKLALMTFEHLTKEVLVEVLARRSIEEKEEIRTKAPQYKLTRGSLYKKSFYTPWLRSIASPKTYDVIKEIHEGSYSFNTEPRSMVVRITKQGYYWPSMHRDVSRIIQDYEKCQDQSAVRKRAKIR</sequence>
<feature type="region of interest" description="Disordered" evidence="1">
    <location>
        <begin position="88"/>
        <end position="160"/>
    </location>
</feature>
<dbReference type="SUPFAM" id="SSF53098">
    <property type="entry name" value="Ribonuclease H-like"/>
    <property type="match status" value="1"/>
</dbReference>
<dbReference type="InterPro" id="IPR002156">
    <property type="entry name" value="RNaseH_domain"/>
</dbReference>
<evidence type="ECO:0000313" key="4">
    <source>
        <dbReference type="EMBL" id="GFA33736.1"/>
    </source>
</evidence>
<dbReference type="Gene3D" id="1.10.340.70">
    <property type="match status" value="1"/>
</dbReference>
<dbReference type="InterPro" id="IPR012337">
    <property type="entry name" value="RNaseH-like_sf"/>
</dbReference>
<dbReference type="AlphaFoldDB" id="A0A699JH10"/>
<feature type="domain" description="Integrase zinc-binding" evidence="3">
    <location>
        <begin position="346"/>
        <end position="396"/>
    </location>
</feature>
<evidence type="ECO:0000256" key="1">
    <source>
        <dbReference type="SAM" id="MobiDB-lite"/>
    </source>
</evidence>
<dbReference type="Pfam" id="PF17921">
    <property type="entry name" value="Integrase_H2C2"/>
    <property type="match status" value="1"/>
</dbReference>
<feature type="compositionally biased region" description="Polar residues" evidence="1">
    <location>
        <begin position="26"/>
        <end position="39"/>
    </location>
</feature>
<gene>
    <name evidence="4" type="ORF">Tci_605708</name>
</gene>
<evidence type="ECO:0000259" key="3">
    <source>
        <dbReference type="Pfam" id="PF17921"/>
    </source>
</evidence>
<keyword evidence="4" id="KW-0695">RNA-directed DNA polymerase</keyword>
<accession>A0A699JH10</accession>
<protein>
    <submittedName>
        <fullName evidence="4">Reverse transcriptase domain-containing protein</fullName>
    </submittedName>
</protein>
<dbReference type="InterPro" id="IPR041588">
    <property type="entry name" value="Integrase_H2C2"/>
</dbReference>
<proteinExistence type="predicted"/>
<feature type="compositionally biased region" description="Basic and acidic residues" evidence="1">
    <location>
        <begin position="114"/>
        <end position="123"/>
    </location>
</feature>
<evidence type="ECO:0000259" key="2">
    <source>
        <dbReference type="Pfam" id="PF13456"/>
    </source>
</evidence>
<dbReference type="GO" id="GO:0004523">
    <property type="term" value="F:RNA-DNA hybrid ribonuclease activity"/>
    <property type="evidence" value="ECO:0007669"/>
    <property type="project" value="InterPro"/>
</dbReference>
<dbReference type="InterPro" id="IPR036397">
    <property type="entry name" value="RNaseH_sf"/>
</dbReference>
<feature type="non-terminal residue" evidence="4">
    <location>
        <position position="407"/>
    </location>
</feature>
<dbReference type="PANTHER" id="PTHR48475">
    <property type="entry name" value="RIBONUCLEASE H"/>
    <property type="match status" value="1"/>
</dbReference>